<feature type="transmembrane region" description="Helical" evidence="1">
    <location>
        <begin position="21"/>
        <end position="41"/>
    </location>
</feature>
<dbReference type="Gene3D" id="3.80.10.10">
    <property type="entry name" value="Ribonuclease Inhibitor"/>
    <property type="match status" value="2"/>
</dbReference>
<accession>A0A5C5VJ99</accession>
<dbReference type="InterPro" id="IPR051341">
    <property type="entry name" value="Zyg-11_UBL_adapter"/>
</dbReference>
<dbReference type="Proteomes" id="UP000318878">
    <property type="component" value="Unassembled WGS sequence"/>
</dbReference>
<keyword evidence="1" id="KW-0812">Transmembrane</keyword>
<evidence type="ECO:0000313" key="2">
    <source>
        <dbReference type="EMBL" id="TWT38658.1"/>
    </source>
</evidence>
<keyword evidence="1" id="KW-0472">Membrane</keyword>
<dbReference type="EMBL" id="SJPF01000001">
    <property type="protein sequence ID" value="TWT38658.1"/>
    <property type="molecule type" value="Genomic_DNA"/>
</dbReference>
<keyword evidence="3" id="KW-1185">Reference proteome</keyword>
<name>A0A5C5VJ99_9BACT</name>
<protein>
    <submittedName>
        <fullName evidence="2">Leucine Rich repeats (2 copies)</fullName>
    </submittedName>
</protein>
<sequence>METTDPPASPTAPQPRRRLRFSLRTLLIVTPILAALFAWIGRETLRFDQDQAAAEHLRAHFATTWSRENGRLNVFPTSNTDLVRGRLYLPKTRLLVKGTSFEQPGQLDEADWKALGNLTALERLGLKNMQNRFPGETFSRLAMLDRLELDDCELTPDDFRQITELKRLTRFEISDNERREYRQGLDPREDARLFAPLALAIAPGSWPQMETLRLTSVLLSDQSLAAISQMENLQSLWLANSEFDPRSLDQLADLPNLTELHLWPNNRRIDDQLVLGGNADQQTLAAWGRMKRLEILHVSSFEQLDGFGGRGQKLAKRWPSLSTLSISHSTLSPRAIREIVAMPQLTTLSLGGTTCEINAVEDIPLAGVLLQKLRGKKSTAEEYVTSLMAFDANSPIVFSGEQIDDQAMLRIVEIRGLTSLTLRDTQVTDRGIARLENHPTLKRLSVTSSPVTNRSLASILRIPSLKFSECEFKETGVNENLLQPLLWRESTGKDPGAWLTHLGVTPAVPVQPQP</sequence>
<dbReference type="PANTHER" id="PTHR12904:SF23">
    <property type="entry name" value="PROTEIN ZER-1 HOMOLOG"/>
    <property type="match status" value="1"/>
</dbReference>
<comment type="caution">
    <text evidence="2">The sequence shown here is derived from an EMBL/GenBank/DDBJ whole genome shotgun (WGS) entry which is preliminary data.</text>
</comment>
<keyword evidence="1" id="KW-1133">Transmembrane helix</keyword>
<organism evidence="2 3">
    <name type="scientific">Blastopirellula retiformator</name>
    <dbReference type="NCBI Taxonomy" id="2527970"/>
    <lineage>
        <taxon>Bacteria</taxon>
        <taxon>Pseudomonadati</taxon>
        <taxon>Planctomycetota</taxon>
        <taxon>Planctomycetia</taxon>
        <taxon>Pirellulales</taxon>
        <taxon>Pirellulaceae</taxon>
        <taxon>Blastopirellula</taxon>
    </lineage>
</organism>
<evidence type="ECO:0000256" key="1">
    <source>
        <dbReference type="SAM" id="Phobius"/>
    </source>
</evidence>
<dbReference type="PANTHER" id="PTHR12904">
    <property type="match status" value="1"/>
</dbReference>
<dbReference type="SUPFAM" id="SSF52047">
    <property type="entry name" value="RNI-like"/>
    <property type="match status" value="1"/>
</dbReference>
<gene>
    <name evidence="2" type="ORF">Enr8_03510</name>
</gene>
<reference evidence="2 3" key="1">
    <citation type="submission" date="2019-02" db="EMBL/GenBank/DDBJ databases">
        <title>Deep-cultivation of Planctomycetes and their phenomic and genomic characterization uncovers novel biology.</title>
        <authorList>
            <person name="Wiegand S."/>
            <person name="Jogler M."/>
            <person name="Boedeker C."/>
            <person name="Pinto D."/>
            <person name="Vollmers J."/>
            <person name="Rivas-Marin E."/>
            <person name="Kohn T."/>
            <person name="Peeters S.H."/>
            <person name="Heuer A."/>
            <person name="Rast P."/>
            <person name="Oberbeckmann S."/>
            <person name="Bunk B."/>
            <person name="Jeske O."/>
            <person name="Meyerdierks A."/>
            <person name="Storesund J.E."/>
            <person name="Kallscheuer N."/>
            <person name="Luecker S."/>
            <person name="Lage O.M."/>
            <person name="Pohl T."/>
            <person name="Merkel B.J."/>
            <person name="Hornburger P."/>
            <person name="Mueller R.-W."/>
            <person name="Bruemmer F."/>
            <person name="Labrenz M."/>
            <person name="Spormann A.M."/>
            <person name="Op Den Camp H."/>
            <person name="Overmann J."/>
            <person name="Amann R."/>
            <person name="Jetten M.S.M."/>
            <person name="Mascher T."/>
            <person name="Medema M.H."/>
            <person name="Devos D.P."/>
            <person name="Kaster A.-K."/>
            <person name="Ovreas L."/>
            <person name="Rohde M."/>
            <person name="Galperin M.Y."/>
            <person name="Jogler C."/>
        </authorList>
    </citation>
    <scope>NUCLEOTIDE SEQUENCE [LARGE SCALE GENOMIC DNA]</scope>
    <source>
        <strain evidence="2 3">Enr8</strain>
    </source>
</reference>
<proteinExistence type="predicted"/>
<dbReference type="InterPro" id="IPR032675">
    <property type="entry name" value="LRR_dom_sf"/>
</dbReference>
<evidence type="ECO:0000313" key="3">
    <source>
        <dbReference type="Proteomes" id="UP000318878"/>
    </source>
</evidence>
<dbReference type="AlphaFoldDB" id="A0A5C5VJ99"/>